<dbReference type="eggNOG" id="ENOG5031J1Q">
    <property type="taxonomic scope" value="Bacteria"/>
</dbReference>
<protein>
    <submittedName>
        <fullName evidence="1">Uncharacterized protein</fullName>
    </submittedName>
</protein>
<name>B6XBP9_9GAMM</name>
<organism evidence="1 2">
    <name type="scientific">Providencia alcalifaciens DSM 30120</name>
    <dbReference type="NCBI Taxonomy" id="520999"/>
    <lineage>
        <taxon>Bacteria</taxon>
        <taxon>Pseudomonadati</taxon>
        <taxon>Pseudomonadota</taxon>
        <taxon>Gammaproteobacteria</taxon>
        <taxon>Enterobacterales</taxon>
        <taxon>Morganellaceae</taxon>
        <taxon>Providencia</taxon>
    </lineage>
</organism>
<comment type="caution">
    <text evidence="1">The sequence shown here is derived from an EMBL/GenBank/DDBJ whole genome shotgun (WGS) entry which is preliminary data.</text>
</comment>
<dbReference type="RefSeq" id="WP_006657731.1">
    <property type="nucleotide sequence ID" value="NZ_ABXW01000014.1"/>
</dbReference>
<reference evidence="1 2" key="1">
    <citation type="submission" date="2008-10" db="EMBL/GenBank/DDBJ databases">
        <title>Draft genome sequence of Providencia alcalifaciens (DSM 30120).</title>
        <authorList>
            <person name="Sudarsanam P."/>
            <person name="Ley R."/>
            <person name="Guruge J."/>
            <person name="Turnbaugh P.J."/>
            <person name="Mahowald M."/>
            <person name="Liep D."/>
            <person name="Gordon J."/>
        </authorList>
    </citation>
    <scope>NUCLEOTIDE SEQUENCE [LARGE SCALE GENOMIC DNA]</scope>
    <source>
        <strain evidence="1 2">DSM 30120</strain>
    </source>
</reference>
<gene>
    <name evidence="1" type="ORF">PROVALCAL_00760</name>
</gene>
<dbReference type="EMBL" id="ABXW01000014">
    <property type="protein sequence ID" value="EEB47051.1"/>
    <property type="molecule type" value="Genomic_DNA"/>
</dbReference>
<proteinExistence type="predicted"/>
<evidence type="ECO:0000313" key="2">
    <source>
        <dbReference type="Proteomes" id="UP000003729"/>
    </source>
</evidence>
<sequence length="81" mass="9846">MMHCESKEIYGVDVLGLVAVWHQLRRWWLIGKLRKRCKRDRKLLVLLRRRGMHLATASLGVDIRYKRIRLCFEYHQQRGDI</sequence>
<dbReference type="Proteomes" id="UP000003729">
    <property type="component" value="Unassembled WGS sequence"/>
</dbReference>
<accession>B6XBP9</accession>
<evidence type="ECO:0000313" key="1">
    <source>
        <dbReference type="EMBL" id="EEB47051.1"/>
    </source>
</evidence>
<reference evidence="1 2" key="2">
    <citation type="submission" date="2008-10" db="EMBL/GenBank/DDBJ databases">
        <authorList>
            <person name="Fulton L."/>
            <person name="Clifton S."/>
            <person name="Fulton B."/>
            <person name="Xu J."/>
            <person name="Minx P."/>
            <person name="Pepin K.H."/>
            <person name="Johnson M."/>
            <person name="Bhonagiri V."/>
            <person name="Nash W.E."/>
            <person name="Mardis E.R."/>
            <person name="Wilson R.K."/>
        </authorList>
    </citation>
    <scope>NUCLEOTIDE SEQUENCE [LARGE SCALE GENOMIC DNA]</scope>
    <source>
        <strain evidence="1 2">DSM 30120</strain>
    </source>
</reference>
<dbReference type="AlphaFoldDB" id="B6XBP9"/>
<dbReference type="GeneID" id="57294411"/>